<evidence type="ECO:0000313" key="1">
    <source>
        <dbReference type="EMBL" id="MBA4653491.1"/>
    </source>
</evidence>
<proteinExistence type="predicted"/>
<reference evidence="1" key="2">
    <citation type="submission" date="2020-07" db="EMBL/GenBank/DDBJ databases">
        <authorList>
            <person name="Vera ALvarez R."/>
            <person name="Arias-Moreno D.M."/>
            <person name="Jimenez-Jacinto V."/>
            <person name="Jimenez-Bremont J.F."/>
            <person name="Swaminathan K."/>
            <person name="Moose S.P."/>
            <person name="Guerrero-Gonzalez M.L."/>
            <person name="Marino-Ramirez L."/>
            <person name="Landsman D."/>
            <person name="Rodriguez-Kessler M."/>
            <person name="Delgado-Sanchez P."/>
        </authorList>
    </citation>
    <scope>NUCLEOTIDE SEQUENCE</scope>
    <source>
        <tissue evidence="1">Cladode</tissue>
    </source>
</reference>
<sequence>MVHWHFMLHSKLTMILRPIYDESFPLPLLLNSGRKLGNPPFIVFPSEECPPPPTRRLQNFSQFFGIRNQLYGILLPLASHSVKFHVLSLFCVPFFQQLKDMEFSVKFADNKKEGKAYLVNRRHSHTLFPNQEIQEE</sequence>
<reference evidence="1" key="1">
    <citation type="journal article" date="2013" name="J. Plant Res.">
        <title>Effect of fungi and light on seed germination of three Opuntia species from semiarid lands of central Mexico.</title>
        <authorList>
            <person name="Delgado-Sanchez P."/>
            <person name="Jimenez-Bremont J.F."/>
            <person name="Guerrero-Gonzalez Mde L."/>
            <person name="Flores J."/>
        </authorList>
    </citation>
    <scope>NUCLEOTIDE SEQUENCE</scope>
    <source>
        <tissue evidence="1">Cladode</tissue>
    </source>
</reference>
<dbReference type="EMBL" id="GISG01179511">
    <property type="protein sequence ID" value="MBA4653491.1"/>
    <property type="molecule type" value="Transcribed_RNA"/>
</dbReference>
<organism evidence="1">
    <name type="scientific">Opuntia streptacantha</name>
    <name type="common">Prickly pear cactus</name>
    <name type="synonym">Opuntia cardona</name>
    <dbReference type="NCBI Taxonomy" id="393608"/>
    <lineage>
        <taxon>Eukaryota</taxon>
        <taxon>Viridiplantae</taxon>
        <taxon>Streptophyta</taxon>
        <taxon>Embryophyta</taxon>
        <taxon>Tracheophyta</taxon>
        <taxon>Spermatophyta</taxon>
        <taxon>Magnoliopsida</taxon>
        <taxon>eudicotyledons</taxon>
        <taxon>Gunneridae</taxon>
        <taxon>Pentapetalae</taxon>
        <taxon>Caryophyllales</taxon>
        <taxon>Cactineae</taxon>
        <taxon>Cactaceae</taxon>
        <taxon>Opuntioideae</taxon>
        <taxon>Opuntia</taxon>
    </lineage>
</organism>
<protein>
    <submittedName>
        <fullName evidence="1">Uncharacterized protein</fullName>
    </submittedName>
</protein>
<name>A0A7C8ZYG1_OPUST</name>
<accession>A0A7C8ZYG1</accession>
<dbReference type="AlphaFoldDB" id="A0A7C8ZYG1"/>